<accession>A0A094L370</accession>
<name>A0A094L370_9GAMM</name>
<dbReference type="InterPro" id="IPR036641">
    <property type="entry name" value="HPT_dom_sf"/>
</dbReference>
<dbReference type="AlphaFoldDB" id="A0A094L370"/>
<evidence type="ECO:0000256" key="2">
    <source>
        <dbReference type="PROSITE-ProRule" id="PRU00110"/>
    </source>
</evidence>
<keyword evidence="5" id="KW-1185">Reference proteome</keyword>
<dbReference type="InterPro" id="IPR008207">
    <property type="entry name" value="Sig_transdc_His_kin_Hpt_dom"/>
</dbReference>
<dbReference type="PROSITE" id="PS50894">
    <property type="entry name" value="HPT"/>
    <property type="match status" value="1"/>
</dbReference>
<dbReference type="RefSeq" id="WP_034731466.1">
    <property type="nucleotide sequence ID" value="NZ_JPIN01000005.1"/>
</dbReference>
<dbReference type="Pfam" id="PF01627">
    <property type="entry name" value="Hpt"/>
    <property type="match status" value="1"/>
</dbReference>
<evidence type="ECO:0000313" key="4">
    <source>
        <dbReference type="EMBL" id="KFZ29098.1"/>
    </source>
</evidence>
<dbReference type="GO" id="GO:0004672">
    <property type="term" value="F:protein kinase activity"/>
    <property type="evidence" value="ECO:0007669"/>
    <property type="project" value="UniProtKB-ARBA"/>
</dbReference>
<evidence type="ECO:0000259" key="3">
    <source>
        <dbReference type="PROSITE" id="PS50894"/>
    </source>
</evidence>
<comment type="caution">
    <text evidence="4">The sequence shown here is derived from an EMBL/GenBank/DDBJ whole genome shotgun (WGS) entry which is preliminary data.</text>
</comment>
<dbReference type="eggNOG" id="COG2198">
    <property type="taxonomic scope" value="Bacteria"/>
</dbReference>
<reference evidence="4 5" key="1">
    <citation type="submission" date="2014-06" db="EMBL/GenBank/DDBJ databases">
        <title>Draft genome sequence of Idiomarina sp. MCCC 1A10513.</title>
        <authorList>
            <person name="Du J."/>
            <person name="Lai Q."/>
            <person name="Shao Z."/>
        </authorList>
    </citation>
    <scope>NUCLEOTIDE SEQUENCE [LARGE SCALE GENOMIC DNA]</scope>
    <source>
        <strain evidence="4 5">MCCC 1A10513</strain>
    </source>
</reference>
<organism evidence="4 5">
    <name type="scientific">Pseudidiomarina atlantica</name>
    <dbReference type="NCBI Taxonomy" id="1517416"/>
    <lineage>
        <taxon>Bacteria</taxon>
        <taxon>Pseudomonadati</taxon>
        <taxon>Pseudomonadota</taxon>
        <taxon>Gammaproteobacteria</taxon>
        <taxon>Alteromonadales</taxon>
        <taxon>Idiomarinaceae</taxon>
        <taxon>Pseudidiomarina</taxon>
    </lineage>
</organism>
<feature type="domain" description="HPt" evidence="3">
    <location>
        <begin position="16"/>
        <end position="111"/>
    </location>
</feature>
<dbReference type="Gene3D" id="1.20.120.160">
    <property type="entry name" value="HPT domain"/>
    <property type="match status" value="1"/>
</dbReference>
<dbReference type="OrthoDB" id="7065606at2"/>
<keyword evidence="1" id="KW-0902">Two-component regulatory system</keyword>
<evidence type="ECO:0000256" key="1">
    <source>
        <dbReference type="ARBA" id="ARBA00023012"/>
    </source>
</evidence>
<dbReference type="GO" id="GO:0000160">
    <property type="term" value="P:phosphorelay signal transduction system"/>
    <property type="evidence" value="ECO:0007669"/>
    <property type="project" value="UniProtKB-KW"/>
</dbReference>
<proteinExistence type="predicted"/>
<sequence>MIIDKHLLEQYAELMGTEGVREMYDTFADNIGGYLNHLQWLVKERKEDEFRQQSHKVKGACRSIGLKSLAEQMERFEKADWQWSQVDEEFAQWQNELPLHQKEVERWLQSQ</sequence>
<feature type="modified residue" description="Phosphohistidine" evidence="2">
    <location>
        <position position="55"/>
    </location>
</feature>
<protein>
    <recommendedName>
        <fullName evidence="3">HPt domain-containing protein</fullName>
    </recommendedName>
</protein>
<dbReference type="EMBL" id="JPIN01000005">
    <property type="protein sequence ID" value="KFZ29098.1"/>
    <property type="molecule type" value="Genomic_DNA"/>
</dbReference>
<dbReference type="Proteomes" id="UP000053718">
    <property type="component" value="Unassembled WGS sequence"/>
</dbReference>
<evidence type="ECO:0000313" key="5">
    <source>
        <dbReference type="Proteomes" id="UP000053718"/>
    </source>
</evidence>
<gene>
    <name evidence="4" type="ORF">IDAT_05330</name>
</gene>
<dbReference type="SUPFAM" id="SSF47226">
    <property type="entry name" value="Histidine-containing phosphotransfer domain, HPT domain"/>
    <property type="match status" value="1"/>
</dbReference>
<keyword evidence="2" id="KW-0597">Phosphoprotein</keyword>
<dbReference type="STRING" id="1517416.IDAT_05330"/>